<dbReference type="Pfam" id="PF04148">
    <property type="entry name" value="Erv26"/>
    <property type="match status" value="1"/>
</dbReference>
<keyword evidence="4 7" id="KW-1133">Transmembrane helix</keyword>
<evidence type="ECO:0000256" key="3">
    <source>
        <dbReference type="ARBA" id="ARBA00022692"/>
    </source>
</evidence>
<comment type="similarity">
    <text evidence="2">Belongs to the SVP26 family.</text>
</comment>
<keyword evidence="5 7" id="KW-0472">Membrane</keyword>
<evidence type="ECO:0000256" key="4">
    <source>
        <dbReference type="ARBA" id="ARBA00022989"/>
    </source>
</evidence>
<evidence type="ECO:0000256" key="6">
    <source>
        <dbReference type="SAM" id="MobiDB-lite"/>
    </source>
</evidence>
<dbReference type="GO" id="GO:0005789">
    <property type="term" value="C:endoplasmic reticulum membrane"/>
    <property type="evidence" value="ECO:0007669"/>
    <property type="project" value="TreeGrafter"/>
</dbReference>
<feature type="transmembrane region" description="Helical" evidence="7">
    <location>
        <begin position="6"/>
        <end position="31"/>
    </location>
</feature>
<comment type="subcellular location">
    <subcellularLocation>
        <location evidence="1">Membrane</location>
        <topology evidence="1">Multi-pass membrane protein</topology>
    </subcellularLocation>
</comment>
<reference evidence="8 9" key="1">
    <citation type="journal article" date="2020" name="ISME J.">
        <title>Uncovering the hidden diversity of litter-decomposition mechanisms in mushroom-forming fungi.</title>
        <authorList>
            <person name="Floudas D."/>
            <person name="Bentzer J."/>
            <person name="Ahren D."/>
            <person name="Johansson T."/>
            <person name="Persson P."/>
            <person name="Tunlid A."/>
        </authorList>
    </citation>
    <scope>NUCLEOTIDE SEQUENCE [LARGE SCALE GENOMIC DNA]</scope>
    <source>
        <strain evidence="8 9">CBS 101986</strain>
    </source>
</reference>
<evidence type="ECO:0000313" key="9">
    <source>
        <dbReference type="Proteomes" id="UP000567179"/>
    </source>
</evidence>
<evidence type="ECO:0000256" key="7">
    <source>
        <dbReference type="SAM" id="Phobius"/>
    </source>
</evidence>
<evidence type="ECO:0000256" key="2">
    <source>
        <dbReference type="ARBA" id="ARBA00008096"/>
    </source>
</evidence>
<feature type="region of interest" description="Disordered" evidence="6">
    <location>
        <begin position="211"/>
        <end position="315"/>
    </location>
</feature>
<dbReference type="GO" id="GO:0000139">
    <property type="term" value="C:Golgi membrane"/>
    <property type="evidence" value="ECO:0007669"/>
    <property type="project" value="TreeGrafter"/>
</dbReference>
<sequence>MGLLYYVSYAAIVAAFAFVTLSLASGLLYVSELIEEHSRLAKLIGQRSIYVIMALHVLFYFSDSLPLLQTVFSLACHVVYLQNFSSTWPLISLTSPTFLASCALVIADHFIWFFYFARVTSEVRHLRAYRAGNTHVPGFAEIASFFAICVWFTPLFLFLSLSANDNAIPTVSADPGSPTTASALQTGHVRVSLLRSMFSFFSLDGTYSKLRPRASRKDTSEGIIAPRSPNLPRSPLPQRSGTLPSSPSLRPTMYPPPPRSPGPRVQELDLASSPPNNARDFRLDTPSGQLSARRGTGGGLGIGLRRTASYMGDDR</sequence>
<organism evidence="8 9">
    <name type="scientific">Psilocybe cf. subviscida</name>
    <dbReference type="NCBI Taxonomy" id="2480587"/>
    <lineage>
        <taxon>Eukaryota</taxon>
        <taxon>Fungi</taxon>
        <taxon>Dikarya</taxon>
        <taxon>Basidiomycota</taxon>
        <taxon>Agaricomycotina</taxon>
        <taxon>Agaricomycetes</taxon>
        <taxon>Agaricomycetidae</taxon>
        <taxon>Agaricales</taxon>
        <taxon>Agaricineae</taxon>
        <taxon>Strophariaceae</taxon>
        <taxon>Psilocybe</taxon>
    </lineage>
</organism>
<dbReference type="GO" id="GO:0006888">
    <property type="term" value="P:endoplasmic reticulum to Golgi vesicle-mediated transport"/>
    <property type="evidence" value="ECO:0007669"/>
    <property type="project" value="InterPro"/>
</dbReference>
<evidence type="ECO:0000256" key="1">
    <source>
        <dbReference type="ARBA" id="ARBA00004141"/>
    </source>
</evidence>
<dbReference type="InterPro" id="IPR007277">
    <property type="entry name" value="Svp26/Tex261"/>
</dbReference>
<dbReference type="PANTHER" id="PTHR13144:SF0">
    <property type="entry name" value="PROTEIN TEX261"/>
    <property type="match status" value="1"/>
</dbReference>
<keyword evidence="9" id="KW-1185">Reference proteome</keyword>
<dbReference type="GO" id="GO:0030134">
    <property type="term" value="C:COPII-coated ER to Golgi transport vesicle"/>
    <property type="evidence" value="ECO:0007669"/>
    <property type="project" value="TreeGrafter"/>
</dbReference>
<feature type="compositionally biased region" description="Low complexity" evidence="6">
    <location>
        <begin position="226"/>
        <end position="252"/>
    </location>
</feature>
<feature type="transmembrane region" description="Helical" evidence="7">
    <location>
        <begin position="43"/>
        <end position="61"/>
    </location>
</feature>
<evidence type="ECO:0008006" key="10">
    <source>
        <dbReference type="Google" id="ProtNLM"/>
    </source>
</evidence>
<dbReference type="OrthoDB" id="28257at2759"/>
<evidence type="ECO:0000256" key="5">
    <source>
        <dbReference type="ARBA" id="ARBA00023136"/>
    </source>
</evidence>
<feature type="transmembrane region" description="Helical" evidence="7">
    <location>
        <begin position="98"/>
        <end position="117"/>
    </location>
</feature>
<dbReference type="PANTHER" id="PTHR13144">
    <property type="entry name" value="TEX261 PROTEIN"/>
    <property type="match status" value="1"/>
</dbReference>
<name>A0A8H5BG78_9AGAR</name>
<evidence type="ECO:0000313" key="8">
    <source>
        <dbReference type="EMBL" id="KAF5322473.1"/>
    </source>
</evidence>
<gene>
    <name evidence="8" type="ORF">D9619_000487</name>
</gene>
<dbReference type="Proteomes" id="UP000567179">
    <property type="component" value="Unassembled WGS sequence"/>
</dbReference>
<dbReference type="EMBL" id="JAACJJ010000028">
    <property type="protein sequence ID" value="KAF5322473.1"/>
    <property type="molecule type" value="Genomic_DNA"/>
</dbReference>
<accession>A0A8H5BG78</accession>
<keyword evidence="3 7" id="KW-0812">Transmembrane</keyword>
<proteinExistence type="inferred from homology"/>
<dbReference type="AlphaFoldDB" id="A0A8H5BG78"/>
<protein>
    <recommendedName>
        <fullName evidence="10">DUF396-domain-containing protein</fullName>
    </recommendedName>
</protein>
<comment type="caution">
    <text evidence="8">The sequence shown here is derived from an EMBL/GenBank/DDBJ whole genome shotgun (WGS) entry which is preliminary data.</text>
</comment>
<dbReference type="GO" id="GO:0097020">
    <property type="term" value="F:COPII receptor activity"/>
    <property type="evidence" value="ECO:0007669"/>
    <property type="project" value="InterPro"/>
</dbReference>
<feature type="transmembrane region" description="Helical" evidence="7">
    <location>
        <begin position="138"/>
        <end position="159"/>
    </location>
</feature>